<dbReference type="AlphaFoldDB" id="A0A2W4RBU2"/>
<accession>A0A2W4RBU2</accession>
<dbReference type="EMBL" id="QJPH01000286">
    <property type="protein sequence ID" value="PZN80306.1"/>
    <property type="molecule type" value="Genomic_DNA"/>
</dbReference>
<dbReference type="NCBIfam" id="TIGR02935">
    <property type="entry name" value="NifX-associated nitrogen fixation protein"/>
    <property type="match status" value="1"/>
</dbReference>
<dbReference type="PIRSF" id="PIRSF005788">
    <property type="entry name" value="NifK"/>
    <property type="match status" value="1"/>
</dbReference>
<dbReference type="Pfam" id="PF03270">
    <property type="entry name" value="DUF269"/>
    <property type="match status" value="1"/>
</dbReference>
<proteinExistence type="predicted"/>
<comment type="caution">
    <text evidence="1">The sequence shown here is derived from an EMBL/GenBank/DDBJ whole genome shotgun (WGS) entry which is preliminary data.</text>
</comment>
<sequence>MPERENHNQHNLGDNTVQNAALAITEDETELQAEFAQEIAKQLRAIDTYDTYQGWSDAQVLDPLILTKERKREIPIIGDPDEITIARVKAFYNAIASLIEKKTKLMAVPVINLTHEGFGRAFVIVGRLIVVDKTLRDVHRYGFPSFAKLNEEGDKLIAKALELIESHAEVANL</sequence>
<gene>
    <name evidence="1" type="ORF">DM484_10160</name>
</gene>
<dbReference type="Proteomes" id="UP000249396">
    <property type="component" value="Unassembled WGS sequence"/>
</dbReference>
<organism evidence="1 2">
    <name type="scientific">Candidatus Methylumidiphilus alinenensis</name>
    <dbReference type="NCBI Taxonomy" id="2202197"/>
    <lineage>
        <taxon>Bacteria</taxon>
        <taxon>Pseudomonadati</taxon>
        <taxon>Pseudomonadota</taxon>
        <taxon>Gammaproteobacteria</taxon>
        <taxon>Methylococcales</taxon>
        <taxon>Candidatus Methylumidiphilus</taxon>
    </lineage>
</organism>
<dbReference type="InterPro" id="IPR004952">
    <property type="entry name" value="NifX-assoc_nitrogen_fix"/>
</dbReference>
<reference evidence="1 2" key="1">
    <citation type="journal article" date="2018" name="Aquat. Microb. Ecol.">
        <title>Gammaproteobacterial methanotrophs dominate.</title>
        <authorList>
            <person name="Rissanen A.J."/>
            <person name="Saarenheimo J."/>
            <person name="Tiirola M."/>
            <person name="Peura S."/>
            <person name="Aalto S.L."/>
            <person name="Karvinen A."/>
            <person name="Nykanen H."/>
        </authorList>
    </citation>
    <scope>NUCLEOTIDE SEQUENCE [LARGE SCALE GENOMIC DNA]</scope>
    <source>
        <strain evidence="1">AMbin10</strain>
    </source>
</reference>
<dbReference type="Gene3D" id="1.10.3100.20">
    <property type="entry name" value="Protein of unknown function DUF269"/>
    <property type="match status" value="1"/>
</dbReference>
<evidence type="ECO:0000313" key="1">
    <source>
        <dbReference type="EMBL" id="PZN80306.1"/>
    </source>
</evidence>
<protein>
    <submittedName>
        <fullName evidence="1">NifX-associated nitrogen fixation protein</fullName>
    </submittedName>
</protein>
<evidence type="ECO:0000313" key="2">
    <source>
        <dbReference type="Proteomes" id="UP000249396"/>
    </source>
</evidence>
<name>A0A2W4RBU2_9GAMM</name>